<keyword evidence="2" id="KW-0067">ATP-binding</keyword>
<reference evidence="2" key="2">
    <citation type="journal article" date="2023" name="BMC Genomics">
        <title>Pest status, molecular evolution, and epigenetic factors derived from the genome assembly of Frankliniella fusca, a thysanopteran phytovirus vector.</title>
        <authorList>
            <person name="Catto M.A."/>
            <person name="Labadie P.E."/>
            <person name="Jacobson A.L."/>
            <person name="Kennedy G.G."/>
            <person name="Srinivasan R."/>
            <person name="Hunt B.G."/>
        </authorList>
    </citation>
    <scope>NUCLEOTIDE SEQUENCE</scope>
    <source>
        <strain evidence="2">PL_HMW_Pooled</strain>
    </source>
</reference>
<name>A0AAE1LQM8_9NEOP</name>
<dbReference type="EMBL" id="JAHWGI010001270">
    <property type="protein sequence ID" value="KAK3926812.1"/>
    <property type="molecule type" value="Genomic_DNA"/>
</dbReference>
<comment type="caution">
    <text evidence="2">The sequence shown here is derived from an EMBL/GenBank/DDBJ whole genome shotgun (WGS) entry which is preliminary data.</text>
</comment>
<protein>
    <submittedName>
        <fullName evidence="2">ATP-binding cassette sub-family A member 2</fullName>
    </submittedName>
</protein>
<proteinExistence type="predicted"/>
<gene>
    <name evidence="2" type="ORF">KUF71_015148</name>
</gene>
<keyword evidence="3" id="KW-1185">Reference proteome</keyword>
<feature type="compositionally biased region" description="Low complexity" evidence="1">
    <location>
        <begin position="45"/>
        <end position="64"/>
    </location>
</feature>
<organism evidence="2 3">
    <name type="scientific">Frankliniella fusca</name>
    <dbReference type="NCBI Taxonomy" id="407009"/>
    <lineage>
        <taxon>Eukaryota</taxon>
        <taxon>Metazoa</taxon>
        <taxon>Ecdysozoa</taxon>
        <taxon>Arthropoda</taxon>
        <taxon>Hexapoda</taxon>
        <taxon>Insecta</taxon>
        <taxon>Pterygota</taxon>
        <taxon>Neoptera</taxon>
        <taxon>Paraneoptera</taxon>
        <taxon>Thysanoptera</taxon>
        <taxon>Terebrantia</taxon>
        <taxon>Thripoidea</taxon>
        <taxon>Thripidae</taxon>
        <taxon>Frankliniella</taxon>
    </lineage>
</organism>
<dbReference type="GO" id="GO:0005524">
    <property type="term" value="F:ATP binding"/>
    <property type="evidence" value="ECO:0007669"/>
    <property type="project" value="UniProtKB-KW"/>
</dbReference>
<dbReference type="AlphaFoldDB" id="A0AAE1LQM8"/>
<sequence length="105" mass="10764">MGRHELLSAPCGGRAMDLLSVCPGLQPVASGSSLAALAPNEDAVGQSAAPGCGSPGSPSTPSRGPQDHPGVQYSLASQDERHGEPVTSMSVHLTCIKTYVHRMRS</sequence>
<evidence type="ECO:0000313" key="2">
    <source>
        <dbReference type="EMBL" id="KAK3926812.1"/>
    </source>
</evidence>
<evidence type="ECO:0000313" key="3">
    <source>
        <dbReference type="Proteomes" id="UP001219518"/>
    </source>
</evidence>
<accession>A0AAE1LQM8</accession>
<reference evidence="2" key="1">
    <citation type="submission" date="2021-07" db="EMBL/GenBank/DDBJ databases">
        <authorList>
            <person name="Catto M.A."/>
            <person name="Jacobson A."/>
            <person name="Kennedy G."/>
            <person name="Labadie P."/>
            <person name="Hunt B.G."/>
            <person name="Srinivasan R."/>
        </authorList>
    </citation>
    <scope>NUCLEOTIDE SEQUENCE</scope>
    <source>
        <strain evidence="2">PL_HMW_Pooled</strain>
        <tissue evidence="2">Head</tissue>
    </source>
</reference>
<evidence type="ECO:0000256" key="1">
    <source>
        <dbReference type="SAM" id="MobiDB-lite"/>
    </source>
</evidence>
<feature type="region of interest" description="Disordered" evidence="1">
    <location>
        <begin position="40"/>
        <end position="88"/>
    </location>
</feature>
<dbReference type="Proteomes" id="UP001219518">
    <property type="component" value="Unassembled WGS sequence"/>
</dbReference>
<keyword evidence="2" id="KW-0547">Nucleotide-binding</keyword>